<comment type="similarity">
    <text evidence="1">Belongs to the transglycosylase Slt family.</text>
</comment>
<dbReference type="Pfam" id="PF01464">
    <property type="entry name" value="SLT"/>
    <property type="match status" value="1"/>
</dbReference>
<dbReference type="EMBL" id="AP021889">
    <property type="protein sequence ID" value="BBP45744.1"/>
    <property type="molecule type" value="Genomic_DNA"/>
</dbReference>
<dbReference type="InterPro" id="IPR008258">
    <property type="entry name" value="Transglycosylase_SLT_dom_1"/>
</dbReference>
<proteinExistence type="inferred from homology"/>
<evidence type="ECO:0000313" key="5">
    <source>
        <dbReference type="EMBL" id="BBP45744.1"/>
    </source>
</evidence>
<feature type="domain" description="Lytic transglycosylase superhelical linker" evidence="4">
    <location>
        <begin position="386"/>
        <end position="452"/>
    </location>
</feature>
<dbReference type="Gene3D" id="1.25.20.10">
    <property type="entry name" value="Bacterial muramidases"/>
    <property type="match status" value="1"/>
</dbReference>
<dbReference type="InterPro" id="IPR008939">
    <property type="entry name" value="Lytic_TGlycosylase_superhlx_U"/>
</dbReference>
<dbReference type="KEGG" id="tse:THMIRHAS_11170"/>
<keyword evidence="6" id="KW-1185">Reference proteome</keyword>
<evidence type="ECO:0000313" key="6">
    <source>
        <dbReference type="Proteomes" id="UP000501726"/>
    </source>
</evidence>
<dbReference type="InterPro" id="IPR012289">
    <property type="entry name" value="Lytic_TGlycosylase_superhlx_L"/>
</dbReference>
<dbReference type="SUPFAM" id="SSF53955">
    <property type="entry name" value="Lysozyme-like"/>
    <property type="match status" value="1"/>
</dbReference>
<dbReference type="PANTHER" id="PTHR37423:SF5">
    <property type="entry name" value="SOLUBLE LYTIC MUREIN TRANSGLYCOSYLASE"/>
    <property type="match status" value="1"/>
</dbReference>
<evidence type="ECO:0000259" key="3">
    <source>
        <dbReference type="Pfam" id="PF01464"/>
    </source>
</evidence>
<organism evidence="5 6">
    <name type="scientific">Thiosulfatimonas sediminis</name>
    <dbReference type="NCBI Taxonomy" id="2675054"/>
    <lineage>
        <taxon>Bacteria</taxon>
        <taxon>Pseudomonadati</taxon>
        <taxon>Pseudomonadota</taxon>
        <taxon>Gammaproteobacteria</taxon>
        <taxon>Thiotrichales</taxon>
        <taxon>Piscirickettsiaceae</taxon>
        <taxon>Thiosulfatimonas</taxon>
    </lineage>
</organism>
<dbReference type="Gene3D" id="1.10.530.10">
    <property type="match status" value="1"/>
</dbReference>
<dbReference type="Gene3D" id="1.10.1240.20">
    <property type="entry name" value="Lytic transglycosylase, superhelical linker domain"/>
    <property type="match status" value="1"/>
</dbReference>
<dbReference type="GO" id="GO:0042597">
    <property type="term" value="C:periplasmic space"/>
    <property type="evidence" value="ECO:0007669"/>
    <property type="project" value="InterPro"/>
</dbReference>
<protein>
    <submittedName>
        <fullName evidence="5">Lytic transglycosylase</fullName>
    </submittedName>
</protein>
<dbReference type="InterPro" id="IPR023346">
    <property type="entry name" value="Lysozyme-like_dom_sf"/>
</dbReference>
<dbReference type="GO" id="GO:0004553">
    <property type="term" value="F:hydrolase activity, hydrolyzing O-glycosyl compounds"/>
    <property type="evidence" value="ECO:0007669"/>
    <property type="project" value="InterPro"/>
</dbReference>
<gene>
    <name evidence="5" type="ORF">THMIRHAS_11170</name>
</gene>
<dbReference type="CDD" id="cd13401">
    <property type="entry name" value="Slt70-like"/>
    <property type="match status" value="1"/>
</dbReference>
<evidence type="ECO:0000256" key="2">
    <source>
        <dbReference type="ARBA" id="ARBA00022729"/>
    </source>
</evidence>
<accession>A0A6F8PUQ0</accession>
<dbReference type="RefSeq" id="WP_173271740.1">
    <property type="nucleotide sequence ID" value="NZ_AP021889.1"/>
</dbReference>
<dbReference type="Proteomes" id="UP000501726">
    <property type="component" value="Chromosome"/>
</dbReference>
<reference evidence="6" key="1">
    <citation type="submission" date="2019-11" db="EMBL/GenBank/DDBJ databases">
        <title>Isolation and characterization of two novel species in the genus Thiomicrorhabdus.</title>
        <authorList>
            <person name="Mochizuki J."/>
            <person name="Kojima H."/>
            <person name="Fukui M."/>
        </authorList>
    </citation>
    <scope>NUCLEOTIDE SEQUENCE [LARGE SCALE GENOMIC DNA]</scope>
    <source>
        <strain evidence="6">aks77</strain>
    </source>
</reference>
<dbReference type="PANTHER" id="PTHR37423">
    <property type="entry name" value="SOLUBLE LYTIC MUREIN TRANSGLYCOSYLASE-RELATED"/>
    <property type="match status" value="1"/>
</dbReference>
<feature type="domain" description="Transglycosylase SLT" evidence="3">
    <location>
        <begin position="464"/>
        <end position="575"/>
    </location>
</feature>
<dbReference type="AlphaFoldDB" id="A0A6F8PUQ0"/>
<dbReference type="SUPFAM" id="SSF48435">
    <property type="entry name" value="Bacterial muramidases"/>
    <property type="match status" value="1"/>
</dbReference>
<dbReference type="Pfam" id="PF14718">
    <property type="entry name" value="SLT_L"/>
    <property type="match status" value="1"/>
</dbReference>
<name>A0A6F8PUQ0_9GAMM</name>
<evidence type="ECO:0000256" key="1">
    <source>
        <dbReference type="ARBA" id="ARBA00007734"/>
    </source>
</evidence>
<dbReference type="InterPro" id="IPR037061">
    <property type="entry name" value="Lytic_TGlycoase_superhlx_L_sf"/>
</dbReference>
<evidence type="ECO:0000259" key="4">
    <source>
        <dbReference type="Pfam" id="PF14718"/>
    </source>
</evidence>
<keyword evidence="2" id="KW-0732">Signal</keyword>
<sequence length="630" mass="72694">MSAQAQPLSIEQKAYIDAYEAIKRNDRAAIASYKQQLQNYTLYPYVLYHDYRVNIDSTPPRVIEFFLNRYQDLYLSDKLRTHWLKHLAATKQWPEYLLHYTPQNSQSLQCNFYHASIAFGTDAQKEKAISAAQQLWQSLIEIPEACVSVETALRNQKKFTAQMVWNRITLLIQKKQFSRAQDASKDLSNADKKVVNAWINIVRNPNLTSKEITTISGFARKEAFIQAVPYLASQNPQLAQSALAEFAEPYGLNQSQRIDIQRKIALRSAYRYQEEAKALLENVNTQGNGSEETIRWQAQIALRNSRWIDLLDTIELMSKEEQDSNQWRYWRARALEARGDQKTAHTLYQTLAQKRNYYGFLAADRIRLPYQFNPEKNTQLDQTALIKKYPALQRIAELIAVDWVKTAQVEWHYFLPNVAPDELISIATLAKQWEQYPHAIRSLALAKEWDHINLRFPTPHKEPVMENAKKNDIEAAWIYGIIRRESAFNEDIRSSAGAVGLMQIMPKTAKYIGKRIGNDKTSIYALTEAKNNIQLGSAYMRYLSDKYNDNKVLATAAYNAGPHRVAQWTQNLLKLDADQWVDSIPFTETRNYVKAVLEYTTVFNSLLHGQYARLSDQMPAIGSDNKLAEK</sequence>